<dbReference type="EMBL" id="BARV01021337">
    <property type="protein sequence ID" value="GAI22475.1"/>
    <property type="molecule type" value="Genomic_DNA"/>
</dbReference>
<name>X1N6N0_9ZZZZ</name>
<gene>
    <name evidence="1" type="ORF">S06H3_35375</name>
</gene>
<feature type="non-terminal residue" evidence="1">
    <location>
        <position position="38"/>
    </location>
</feature>
<reference evidence="1" key="1">
    <citation type="journal article" date="2014" name="Front. Microbiol.">
        <title>High frequency of phylogenetically diverse reductive dehalogenase-homologous genes in deep subseafloor sedimentary metagenomes.</title>
        <authorList>
            <person name="Kawai M."/>
            <person name="Futagami T."/>
            <person name="Toyoda A."/>
            <person name="Takaki Y."/>
            <person name="Nishi S."/>
            <person name="Hori S."/>
            <person name="Arai W."/>
            <person name="Tsubouchi T."/>
            <person name="Morono Y."/>
            <person name="Uchiyama I."/>
            <person name="Ito T."/>
            <person name="Fujiyama A."/>
            <person name="Inagaki F."/>
            <person name="Takami H."/>
        </authorList>
    </citation>
    <scope>NUCLEOTIDE SEQUENCE</scope>
    <source>
        <strain evidence="1">Expedition CK06-06</strain>
    </source>
</reference>
<sequence length="38" mass="4659">MKFEQITPYADYKLIENIINYPIKIRIYRKLMLGLLKN</sequence>
<organism evidence="1">
    <name type="scientific">marine sediment metagenome</name>
    <dbReference type="NCBI Taxonomy" id="412755"/>
    <lineage>
        <taxon>unclassified sequences</taxon>
        <taxon>metagenomes</taxon>
        <taxon>ecological metagenomes</taxon>
    </lineage>
</organism>
<protein>
    <submittedName>
        <fullName evidence="1">Uncharacterized protein</fullName>
    </submittedName>
</protein>
<evidence type="ECO:0000313" key="1">
    <source>
        <dbReference type="EMBL" id="GAI22475.1"/>
    </source>
</evidence>
<proteinExistence type="predicted"/>
<accession>X1N6N0</accession>
<dbReference type="AlphaFoldDB" id="X1N6N0"/>
<comment type="caution">
    <text evidence="1">The sequence shown here is derived from an EMBL/GenBank/DDBJ whole genome shotgun (WGS) entry which is preliminary data.</text>
</comment>